<comment type="subcellular location">
    <subcellularLocation>
        <location evidence="1">Cell envelope</location>
    </subcellularLocation>
</comment>
<dbReference type="Proteomes" id="UP000481852">
    <property type="component" value="Unassembled WGS sequence"/>
</dbReference>
<dbReference type="PANTHER" id="PTHR46847:SF1">
    <property type="entry name" value="D-ALLOSE-BINDING PERIPLASMIC PROTEIN-RELATED"/>
    <property type="match status" value="1"/>
</dbReference>
<evidence type="ECO:0000313" key="7">
    <source>
        <dbReference type="Proteomes" id="UP000481852"/>
    </source>
</evidence>
<dbReference type="Gene3D" id="3.40.50.2300">
    <property type="match status" value="2"/>
</dbReference>
<evidence type="ECO:0000256" key="2">
    <source>
        <dbReference type="ARBA" id="ARBA00007639"/>
    </source>
</evidence>
<feature type="domain" description="Periplasmic binding protein" evidence="5">
    <location>
        <begin position="47"/>
        <end position="285"/>
    </location>
</feature>
<feature type="signal peptide" evidence="4">
    <location>
        <begin position="1"/>
        <end position="24"/>
    </location>
</feature>
<dbReference type="GO" id="GO:0030313">
    <property type="term" value="C:cell envelope"/>
    <property type="evidence" value="ECO:0007669"/>
    <property type="project" value="UniProtKB-SubCell"/>
</dbReference>
<evidence type="ECO:0000313" key="6">
    <source>
        <dbReference type="EMBL" id="MSS15738.1"/>
    </source>
</evidence>
<gene>
    <name evidence="6" type="ORF">FYJ35_11975</name>
</gene>
<accession>A0A6L5X8P1</accession>
<dbReference type="CDD" id="cd01536">
    <property type="entry name" value="PBP1_ABC_sugar_binding-like"/>
    <property type="match status" value="1"/>
</dbReference>
<dbReference type="GO" id="GO:0030246">
    <property type="term" value="F:carbohydrate binding"/>
    <property type="evidence" value="ECO:0007669"/>
    <property type="project" value="UniProtKB-ARBA"/>
</dbReference>
<proteinExistence type="inferred from homology"/>
<keyword evidence="7" id="KW-1185">Reference proteome</keyword>
<dbReference type="RefSeq" id="WP_154526887.1">
    <property type="nucleotide sequence ID" value="NZ_JAQYJL010000002.1"/>
</dbReference>
<evidence type="ECO:0000256" key="1">
    <source>
        <dbReference type="ARBA" id="ARBA00004196"/>
    </source>
</evidence>
<organism evidence="6 7">
    <name type="scientific">Porcincola intestinalis</name>
    <dbReference type="NCBI Taxonomy" id="2606632"/>
    <lineage>
        <taxon>Bacteria</taxon>
        <taxon>Bacillati</taxon>
        <taxon>Bacillota</taxon>
        <taxon>Clostridia</taxon>
        <taxon>Lachnospirales</taxon>
        <taxon>Lachnospiraceae</taxon>
        <taxon>Porcincola</taxon>
    </lineage>
</organism>
<dbReference type="EMBL" id="VULZ01000014">
    <property type="protein sequence ID" value="MSS15738.1"/>
    <property type="molecule type" value="Genomic_DNA"/>
</dbReference>
<evidence type="ECO:0000259" key="5">
    <source>
        <dbReference type="Pfam" id="PF13407"/>
    </source>
</evidence>
<dbReference type="Pfam" id="PF13407">
    <property type="entry name" value="Peripla_BP_4"/>
    <property type="match status" value="1"/>
</dbReference>
<dbReference type="AlphaFoldDB" id="A0A6L5X8P1"/>
<dbReference type="PANTHER" id="PTHR46847">
    <property type="entry name" value="D-ALLOSE-BINDING PERIPLASMIC PROTEIN-RELATED"/>
    <property type="match status" value="1"/>
</dbReference>
<keyword evidence="3 4" id="KW-0732">Signal</keyword>
<dbReference type="SUPFAM" id="SSF53822">
    <property type="entry name" value="Periplasmic binding protein-like I"/>
    <property type="match status" value="1"/>
</dbReference>
<name>A0A6L5X8P1_9FIRM</name>
<evidence type="ECO:0000256" key="4">
    <source>
        <dbReference type="SAM" id="SignalP"/>
    </source>
</evidence>
<dbReference type="InterPro" id="IPR025997">
    <property type="entry name" value="SBP_2_dom"/>
</dbReference>
<comment type="caution">
    <text evidence="6">The sequence shown here is derived from an EMBL/GenBank/DDBJ whole genome shotgun (WGS) entry which is preliminary data.</text>
</comment>
<feature type="chain" id="PRO_5038612950" evidence="4">
    <location>
        <begin position="25"/>
        <end position="314"/>
    </location>
</feature>
<reference evidence="6 7" key="1">
    <citation type="submission" date="2019-08" db="EMBL/GenBank/DDBJ databases">
        <title>In-depth cultivation of the pig gut microbiome towards novel bacterial diversity and tailored functional studies.</title>
        <authorList>
            <person name="Wylensek D."/>
            <person name="Hitch T.C.A."/>
            <person name="Clavel T."/>
        </authorList>
    </citation>
    <scope>NUCLEOTIDE SEQUENCE [LARGE SCALE GENOMIC DNA]</scope>
    <source>
        <strain evidence="6 7">Oil+RF-744-WCA-WT-11</strain>
    </source>
</reference>
<evidence type="ECO:0000256" key="3">
    <source>
        <dbReference type="ARBA" id="ARBA00022729"/>
    </source>
</evidence>
<comment type="similarity">
    <text evidence="2">Belongs to the bacterial solute-binding protein 2 family.</text>
</comment>
<dbReference type="InterPro" id="IPR028082">
    <property type="entry name" value="Peripla_BP_I"/>
</dbReference>
<sequence>MKKRMMTVIVTACAVLGMTVAVSAEEASYSIAASHGYGAVQHWEIKTVGMQDAAEEFGAEFTYKYADGDLQQEVDDIENFVEMGVDYIIVGPCNSEGIVPVIEEAQSKGVAIGTCDIGIEGVDVASFVSSDNYGIGQIAADFIGEQMGGEGQIAILTWPAASATADRAAGFMDKLKESWPNIEIVAEQDCNADRSASLSAAESIIQANPDIQFIWGANAEMALGAYSATQSLNRTDIKVVAVDTDSEVMEAVANGTNLVATVSQDPYTMGYKAVENAIKYLNGEEVEDAFIECELVTAENCADIVARDNAYLEK</sequence>
<protein>
    <submittedName>
        <fullName evidence="6">Sugar ABC transporter substrate-binding protein</fullName>
    </submittedName>
</protein>